<proteinExistence type="predicted"/>
<organism evidence="2 3">
    <name type="scientific">Aeromonas phage AhSzw-1</name>
    <dbReference type="NCBI Taxonomy" id="2138299"/>
    <lineage>
        <taxon>Viruses</taxon>
        <taxon>Duplodnaviria</taxon>
        <taxon>Heunggongvirae</taxon>
        <taxon>Uroviricota</taxon>
        <taxon>Caudoviricetes</taxon>
        <taxon>Demerecviridae</taxon>
        <taxon>Shenzhenvirus</taxon>
        <taxon>Shenzhenvirus AhSzw1</taxon>
    </lineage>
</organism>
<accession>A0A2R4ALY3</accession>
<feature type="transmembrane region" description="Helical" evidence="1">
    <location>
        <begin position="9"/>
        <end position="32"/>
    </location>
</feature>
<protein>
    <submittedName>
        <fullName evidence="2">Uncharacterized protein</fullName>
    </submittedName>
</protein>
<evidence type="ECO:0000313" key="3">
    <source>
        <dbReference type="Proteomes" id="UP000244342"/>
    </source>
</evidence>
<feature type="transmembrane region" description="Helical" evidence="1">
    <location>
        <begin position="52"/>
        <end position="72"/>
    </location>
</feature>
<keyword evidence="3" id="KW-1185">Reference proteome</keyword>
<dbReference type="Proteomes" id="UP000244342">
    <property type="component" value="Segment"/>
</dbReference>
<gene>
    <name evidence="2" type="ORF">AhSzw1_16</name>
</gene>
<keyword evidence="1" id="KW-0472">Membrane</keyword>
<sequence length="77" mass="8779">MIKLLLKALAATVFVLLAMPFIFFSFASLLMFDTAPLIFMWARLLEFPQFELSRQAAIILSSVAIFIMIAIYSSREK</sequence>
<evidence type="ECO:0000313" key="2">
    <source>
        <dbReference type="EMBL" id="AVR76052.1"/>
    </source>
</evidence>
<reference evidence="3" key="1">
    <citation type="submission" date="2017-12" db="EMBL/GenBank/DDBJ databases">
        <title>Genomic characterization of T5-related Aeromonas hydrophila phages AhSzq-1 and AhSzw-1 and proposal to be two new species.</title>
        <authorList>
            <person name="Yuan S."/>
            <person name="Chen L."/>
            <person name="Ma Y."/>
        </authorList>
    </citation>
    <scope>NUCLEOTIDE SEQUENCE [LARGE SCALE GENOMIC DNA]</scope>
</reference>
<keyword evidence="1" id="KW-1133">Transmembrane helix</keyword>
<name>A0A2R4ALY3_9CAUD</name>
<keyword evidence="1" id="KW-0812">Transmembrane</keyword>
<evidence type="ECO:0000256" key="1">
    <source>
        <dbReference type="SAM" id="Phobius"/>
    </source>
</evidence>
<dbReference type="EMBL" id="MG676225">
    <property type="protein sequence ID" value="AVR76052.1"/>
    <property type="molecule type" value="Genomic_DNA"/>
</dbReference>